<dbReference type="Proteomes" id="UP000266934">
    <property type="component" value="Chromosome"/>
</dbReference>
<dbReference type="InterPro" id="IPR045087">
    <property type="entry name" value="Cu-oxidase_fam"/>
</dbReference>
<dbReference type="PANTHER" id="PTHR11709:SF2">
    <property type="entry name" value="MULTICOPPER OXIDASE LPR1"/>
    <property type="match status" value="1"/>
</dbReference>
<feature type="domain" description="Plastocyanin-like" evidence="2">
    <location>
        <begin position="368"/>
        <end position="454"/>
    </location>
</feature>
<evidence type="ECO:0000256" key="1">
    <source>
        <dbReference type="SAM" id="MobiDB-lite"/>
    </source>
</evidence>
<dbReference type="SUPFAM" id="SSF49503">
    <property type="entry name" value="Cupredoxins"/>
    <property type="match status" value="3"/>
</dbReference>
<dbReference type="AlphaFoldDB" id="A0A348G256"/>
<accession>A0A348G256</accession>
<dbReference type="GO" id="GO:0005507">
    <property type="term" value="F:copper ion binding"/>
    <property type="evidence" value="ECO:0007669"/>
    <property type="project" value="InterPro"/>
</dbReference>
<evidence type="ECO:0000313" key="5">
    <source>
        <dbReference type="Proteomes" id="UP000266934"/>
    </source>
</evidence>
<dbReference type="RefSeq" id="WP_126400723.1">
    <property type="nucleotide sequence ID" value="NZ_AP018907.1"/>
</dbReference>
<dbReference type="PANTHER" id="PTHR11709">
    <property type="entry name" value="MULTI-COPPER OXIDASE"/>
    <property type="match status" value="1"/>
</dbReference>
<reference evidence="4 5" key="1">
    <citation type="submission" date="2018-08" db="EMBL/GenBank/DDBJ databases">
        <title>Complete genome sequencing of Blastochloris tepida GI.</title>
        <authorList>
            <person name="Tsukatani Y."/>
            <person name="Mori H."/>
        </authorList>
    </citation>
    <scope>NUCLEOTIDE SEQUENCE [LARGE SCALE GENOMIC DNA]</scope>
    <source>
        <strain evidence="4 5">GI</strain>
    </source>
</reference>
<gene>
    <name evidence="4" type="ORF">BLTE_23240</name>
</gene>
<dbReference type="EMBL" id="AP018907">
    <property type="protein sequence ID" value="BBF93639.1"/>
    <property type="molecule type" value="Genomic_DNA"/>
</dbReference>
<dbReference type="GO" id="GO:0016491">
    <property type="term" value="F:oxidoreductase activity"/>
    <property type="evidence" value="ECO:0007669"/>
    <property type="project" value="InterPro"/>
</dbReference>
<feature type="region of interest" description="Disordered" evidence="1">
    <location>
        <begin position="184"/>
        <end position="212"/>
    </location>
</feature>
<dbReference type="GO" id="GO:0030288">
    <property type="term" value="C:outer membrane-bounded periplasmic space"/>
    <property type="evidence" value="ECO:0007669"/>
    <property type="project" value="TreeGrafter"/>
</dbReference>
<evidence type="ECO:0000259" key="3">
    <source>
        <dbReference type="Pfam" id="PF07732"/>
    </source>
</evidence>
<keyword evidence="5" id="KW-1185">Reference proteome</keyword>
<dbReference type="Pfam" id="PF07732">
    <property type="entry name" value="Cu-oxidase_3"/>
    <property type="match status" value="1"/>
</dbReference>
<evidence type="ECO:0000259" key="2">
    <source>
        <dbReference type="Pfam" id="PF07731"/>
    </source>
</evidence>
<evidence type="ECO:0000313" key="4">
    <source>
        <dbReference type="EMBL" id="BBF93639.1"/>
    </source>
</evidence>
<dbReference type="CDD" id="cd13861">
    <property type="entry name" value="CuRO_1_CumA_like"/>
    <property type="match status" value="1"/>
</dbReference>
<dbReference type="InterPro" id="IPR011707">
    <property type="entry name" value="Cu-oxidase-like_N"/>
</dbReference>
<proteinExistence type="predicted"/>
<organism evidence="4 5">
    <name type="scientific">Blastochloris tepida</name>
    <dbReference type="NCBI Taxonomy" id="2233851"/>
    <lineage>
        <taxon>Bacteria</taxon>
        <taxon>Pseudomonadati</taxon>
        <taxon>Pseudomonadota</taxon>
        <taxon>Alphaproteobacteria</taxon>
        <taxon>Hyphomicrobiales</taxon>
        <taxon>Blastochloridaceae</taxon>
        <taxon>Blastochloris</taxon>
    </lineage>
</organism>
<dbReference type="KEGG" id="blag:BLTE_23240"/>
<name>A0A348G256_9HYPH</name>
<dbReference type="OrthoDB" id="9757546at2"/>
<dbReference type="InterPro" id="IPR008972">
    <property type="entry name" value="Cupredoxin"/>
</dbReference>
<sequence length="474" mass="50576">MTAFRPTRRTVLGGTVVTLAALGPSRTLRAETGGTPPGEARRLTLKPGAAQLRGPDLPPSPVWGFDGQAPGPILRVRRGGEVWVRAENGLDQPTAIHWHGIRLTNPMDGVPPLTQAAIPPGGAFDYRFACPDAGTFWYHAFAGTPEQLDRGLAGALIVEEETPIAVDQDIVLLLQDWQFDDGAAKEGEAKAEAKDSETKGAEAKESEAGARHATVNGRPAEDIAAKGHDRIRLRLINAAAWRIAALAFEGGLRPVLVAVDGQPSEAFELGRPRVALPPGGRVDLILDMPAAADPAAEPPAIRLHGYGTDSVLATFRLESGPPRRPEPLGTVSQLPDNPLPRHIELKGAHRLDLALDAGNPQPAAASLWTFRGGDGPAGPPLFRVARGRTVVLALVNKTPLPHAVHIHGHHVRLLDSLDDGWKPWWHDTLLVPEAKTSRIAFIADNPGKWLLPCRAVEQPADGTGSAKAAWFEVT</sequence>
<protein>
    <submittedName>
        <fullName evidence="4">Copper oxidase</fullName>
    </submittedName>
</protein>
<dbReference type="InterPro" id="IPR011706">
    <property type="entry name" value="Cu-oxidase_C"/>
</dbReference>
<dbReference type="Gene3D" id="2.60.40.420">
    <property type="entry name" value="Cupredoxins - blue copper proteins"/>
    <property type="match status" value="3"/>
</dbReference>
<feature type="compositionally biased region" description="Basic and acidic residues" evidence="1">
    <location>
        <begin position="184"/>
        <end position="210"/>
    </location>
</feature>
<dbReference type="Pfam" id="PF07731">
    <property type="entry name" value="Cu-oxidase_2"/>
    <property type="match status" value="1"/>
</dbReference>
<feature type="domain" description="Plastocyanin-like" evidence="3">
    <location>
        <begin position="59"/>
        <end position="161"/>
    </location>
</feature>